<dbReference type="Gene3D" id="2.40.50.100">
    <property type="match status" value="1"/>
</dbReference>
<proteinExistence type="inferred from homology"/>
<evidence type="ECO:0000256" key="3">
    <source>
        <dbReference type="ARBA" id="ARBA00022448"/>
    </source>
</evidence>
<gene>
    <name evidence="8" type="ORF">SAMN05216212_3267</name>
</gene>
<dbReference type="Proteomes" id="UP000199305">
    <property type="component" value="Unassembled WGS sequence"/>
</dbReference>
<dbReference type="InterPro" id="IPR058627">
    <property type="entry name" value="MdtA-like_C"/>
</dbReference>
<keyword evidence="9" id="KW-1185">Reference proteome</keyword>
<keyword evidence="4" id="KW-0175">Coiled coil</keyword>
<dbReference type="SUPFAM" id="SSF111369">
    <property type="entry name" value="HlyD-like secretion proteins"/>
    <property type="match status" value="1"/>
</dbReference>
<feature type="domain" description="CusB-like beta-barrel" evidence="6">
    <location>
        <begin position="211"/>
        <end position="284"/>
    </location>
</feature>
<dbReference type="Pfam" id="PF25917">
    <property type="entry name" value="BSH_RND"/>
    <property type="match status" value="1"/>
</dbReference>
<comment type="similarity">
    <text evidence="2">Belongs to the membrane fusion protein (MFP) (TC 8.A.1) family.</text>
</comment>
<evidence type="ECO:0000259" key="5">
    <source>
        <dbReference type="Pfam" id="PF25917"/>
    </source>
</evidence>
<evidence type="ECO:0000259" key="6">
    <source>
        <dbReference type="Pfam" id="PF25954"/>
    </source>
</evidence>
<dbReference type="FunFam" id="2.40.30.170:FF:000010">
    <property type="entry name" value="Efflux RND transporter periplasmic adaptor subunit"/>
    <property type="match status" value="1"/>
</dbReference>
<sequence>MAKGAERNPVFNRRMVLMLLGCLLLFGGIFAFKMFGKVMMNRAFDNMPLPAATVTAARVERQLWQQTLSAVGTMRAVNGVEVTTRAQGVVKRILFDSGQRVEKGDLLAELSAEPEKAQLDVLEAELRLARRDHDRIKALHVRGVTTDAELDETLSKLEQVLANIRVQREEVEKRTVVAPFSGRLGIRRVDLGQNVAPGDPVVSLQQMNPIFVDFYLPEQALSQIKVGLAINVTTDTYPEKTFPGKVSAISPRIDNASRNVLVQATMDNPGDLLRPGMFADVTLDLPGRRALLVVPRTAVSFSPYGNAVFVLKKDPDGGGLIAHKRFVKTGEERGNLVEIIEGVQEGARVATSGLLKLRNRGPVRINNENEMPVKLNPRPGNS</sequence>
<organism evidence="8 9">
    <name type="scientific">Microbulbifer yueqingensis</name>
    <dbReference type="NCBI Taxonomy" id="658219"/>
    <lineage>
        <taxon>Bacteria</taxon>
        <taxon>Pseudomonadati</taxon>
        <taxon>Pseudomonadota</taxon>
        <taxon>Gammaproteobacteria</taxon>
        <taxon>Cellvibrionales</taxon>
        <taxon>Microbulbiferaceae</taxon>
        <taxon>Microbulbifer</taxon>
    </lineage>
</organism>
<feature type="domain" description="Multidrug resistance protein MdtA-like C-terminal permuted SH3" evidence="7">
    <location>
        <begin position="292"/>
        <end position="354"/>
    </location>
</feature>
<dbReference type="STRING" id="658219.SAMN05216212_3267"/>
<reference evidence="9" key="1">
    <citation type="submission" date="2016-10" db="EMBL/GenBank/DDBJ databases">
        <authorList>
            <person name="Varghese N."/>
            <person name="Submissions S."/>
        </authorList>
    </citation>
    <scope>NUCLEOTIDE SEQUENCE [LARGE SCALE GENOMIC DNA]</scope>
    <source>
        <strain evidence="9">CGMCC 1.10658</strain>
    </source>
</reference>
<dbReference type="InterPro" id="IPR006143">
    <property type="entry name" value="RND_pump_MFP"/>
</dbReference>
<dbReference type="NCBIfam" id="TIGR01730">
    <property type="entry name" value="RND_mfp"/>
    <property type="match status" value="1"/>
</dbReference>
<dbReference type="InterPro" id="IPR058625">
    <property type="entry name" value="MdtA-like_BSH"/>
</dbReference>
<accession>A0A1G9EXE0</accession>
<name>A0A1G9EXE0_9GAMM</name>
<dbReference type="PANTHER" id="PTHR30469:SF11">
    <property type="entry name" value="BLL4320 PROTEIN"/>
    <property type="match status" value="1"/>
</dbReference>
<feature type="coiled-coil region" evidence="4">
    <location>
        <begin position="119"/>
        <end position="174"/>
    </location>
</feature>
<dbReference type="InterPro" id="IPR058792">
    <property type="entry name" value="Beta-barrel_RND_2"/>
</dbReference>
<dbReference type="Gene3D" id="1.10.287.470">
    <property type="entry name" value="Helix hairpin bin"/>
    <property type="match status" value="1"/>
</dbReference>
<protein>
    <submittedName>
        <fullName evidence="8">Membrane fusion protein, multidrug efflux system</fullName>
    </submittedName>
</protein>
<dbReference type="Gene3D" id="2.40.420.20">
    <property type="match status" value="1"/>
</dbReference>
<dbReference type="Gene3D" id="2.40.30.170">
    <property type="match status" value="1"/>
</dbReference>
<dbReference type="GO" id="GO:1990281">
    <property type="term" value="C:efflux pump complex"/>
    <property type="evidence" value="ECO:0007669"/>
    <property type="project" value="TreeGrafter"/>
</dbReference>
<evidence type="ECO:0000313" key="9">
    <source>
        <dbReference type="Proteomes" id="UP000199305"/>
    </source>
</evidence>
<keyword evidence="3" id="KW-0813">Transport</keyword>
<feature type="domain" description="Multidrug resistance protein MdtA-like barrel-sandwich hybrid" evidence="5">
    <location>
        <begin position="79"/>
        <end position="200"/>
    </location>
</feature>
<evidence type="ECO:0000256" key="1">
    <source>
        <dbReference type="ARBA" id="ARBA00004196"/>
    </source>
</evidence>
<dbReference type="Pfam" id="PF25967">
    <property type="entry name" value="RND-MFP_C"/>
    <property type="match status" value="1"/>
</dbReference>
<dbReference type="PANTHER" id="PTHR30469">
    <property type="entry name" value="MULTIDRUG RESISTANCE PROTEIN MDTA"/>
    <property type="match status" value="1"/>
</dbReference>
<evidence type="ECO:0000259" key="7">
    <source>
        <dbReference type="Pfam" id="PF25967"/>
    </source>
</evidence>
<evidence type="ECO:0000313" key="8">
    <source>
        <dbReference type="EMBL" id="SDK80665.1"/>
    </source>
</evidence>
<dbReference type="Pfam" id="PF25954">
    <property type="entry name" value="Beta-barrel_RND_2"/>
    <property type="match status" value="1"/>
</dbReference>
<dbReference type="AlphaFoldDB" id="A0A1G9EXE0"/>
<evidence type="ECO:0000256" key="4">
    <source>
        <dbReference type="SAM" id="Coils"/>
    </source>
</evidence>
<dbReference type="GO" id="GO:0015562">
    <property type="term" value="F:efflux transmembrane transporter activity"/>
    <property type="evidence" value="ECO:0007669"/>
    <property type="project" value="TreeGrafter"/>
</dbReference>
<comment type="subcellular location">
    <subcellularLocation>
        <location evidence="1">Cell envelope</location>
    </subcellularLocation>
</comment>
<evidence type="ECO:0000256" key="2">
    <source>
        <dbReference type="ARBA" id="ARBA00009477"/>
    </source>
</evidence>
<dbReference type="EMBL" id="FNFH01000009">
    <property type="protein sequence ID" value="SDK80665.1"/>
    <property type="molecule type" value="Genomic_DNA"/>
</dbReference>
<dbReference type="RefSeq" id="WP_245720734.1">
    <property type="nucleotide sequence ID" value="NZ_FNFH01000009.1"/>
</dbReference>